<evidence type="ECO:0000256" key="9">
    <source>
        <dbReference type="ARBA" id="ARBA00023125"/>
    </source>
</evidence>
<dbReference type="InterPro" id="IPR003593">
    <property type="entry name" value="AAA+_ATPase"/>
</dbReference>
<sequence>MVRTRTSFRCTACQHVTFKWAGRCPECGAWGSIEEAPALSTLQKSALQRSALPESRVASTTGGLLPSSPAQPLSQVEGTQAATRSTGIGELDRVLGGGVVSGAVILLAGEPGVGKSTLLLEVVRRWADNDVALYITGEESAGQVRLRAERMGALHDRVMIASESELATILGHVEQVGPSLLIVDSVQTMRAADSEGTTGGVTQVRAVTNALTALAKSTGIAVLLVGHVTKDGSVAGPRSLEHIVDVVLHFEGDKNSTLRMVRGIKNRFGPTDEVGCFEMQEGGIAEVSDPSGLFLHHHAHSVPGTAITVAMDGKRPLLGEVQALVAGSGIPSPRRAVSGLDGARVAMILAVLERRCGVALTGSEVYAATVGGMRVTEPSADLAIALAVASGARDRALPEKTVVLGEVGLAGEVRRVPGVARRVQEAARLGFTRAIVPADSEALPESVRALRVRDMAEALALLPRD</sequence>
<dbReference type="PROSITE" id="PS50162">
    <property type="entry name" value="RECA_2"/>
    <property type="match status" value="1"/>
</dbReference>
<dbReference type="PANTHER" id="PTHR32472">
    <property type="entry name" value="DNA REPAIR PROTEIN RADA"/>
    <property type="match status" value="1"/>
</dbReference>
<dbReference type="Gene3D" id="3.30.230.10">
    <property type="match status" value="1"/>
</dbReference>
<keyword evidence="17" id="KW-1185">Reference proteome</keyword>
<feature type="domain" description="RecA family profile 1" evidence="15">
    <location>
        <begin position="80"/>
        <end position="228"/>
    </location>
</feature>
<dbReference type="GO" id="GO:0003684">
    <property type="term" value="F:damaged DNA binding"/>
    <property type="evidence" value="ECO:0007669"/>
    <property type="project" value="InterPro"/>
</dbReference>
<evidence type="ECO:0000259" key="15">
    <source>
        <dbReference type="PROSITE" id="PS50162"/>
    </source>
</evidence>
<evidence type="ECO:0000256" key="14">
    <source>
        <dbReference type="SAM" id="MobiDB-lite"/>
    </source>
</evidence>
<evidence type="ECO:0000313" key="17">
    <source>
        <dbReference type="Proteomes" id="UP000642993"/>
    </source>
</evidence>
<keyword evidence="9 11" id="KW-0238">DNA-binding</keyword>
<comment type="similarity">
    <text evidence="11 13">Belongs to the RecA family. RadA subfamily.</text>
</comment>
<dbReference type="EMBL" id="JACYWE010000007">
    <property type="protein sequence ID" value="MBD8507308.1"/>
    <property type="molecule type" value="Genomic_DNA"/>
</dbReference>
<dbReference type="Pfam" id="PF13481">
    <property type="entry name" value="AAA_25"/>
    <property type="match status" value="1"/>
</dbReference>
<gene>
    <name evidence="11 16" type="primary">radA</name>
    <name evidence="16" type="ORF">HT102_12520</name>
</gene>
<dbReference type="RefSeq" id="WP_192039746.1">
    <property type="nucleotide sequence ID" value="NZ_JACYWE010000007.1"/>
</dbReference>
<dbReference type="PANTHER" id="PTHR32472:SF10">
    <property type="entry name" value="DNA REPAIR PROTEIN RADA-LIKE PROTEIN"/>
    <property type="match status" value="1"/>
</dbReference>
<feature type="short sequence motif" description="RadA KNRFG motif" evidence="11">
    <location>
        <begin position="265"/>
        <end position="269"/>
    </location>
</feature>
<proteinExistence type="inferred from homology"/>
<dbReference type="SUPFAM" id="SSF52540">
    <property type="entry name" value="P-loop containing nucleoside triphosphate hydrolases"/>
    <property type="match status" value="1"/>
</dbReference>
<dbReference type="GO" id="GO:0016787">
    <property type="term" value="F:hydrolase activity"/>
    <property type="evidence" value="ECO:0007669"/>
    <property type="project" value="UniProtKB-KW"/>
</dbReference>
<dbReference type="SMART" id="SM00382">
    <property type="entry name" value="AAA"/>
    <property type="match status" value="1"/>
</dbReference>
<keyword evidence="2 11" id="KW-0547">Nucleotide-binding</keyword>
<keyword evidence="8 11" id="KW-0346">Stress response</keyword>
<evidence type="ECO:0000256" key="3">
    <source>
        <dbReference type="ARBA" id="ARBA00022763"/>
    </source>
</evidence>
<protein>
    <recommendedName>
        <fullName evidence="11 12">DNA repair protein RadA</fullName>
    </recommendedName>
</protein>
<dbReference type="FunFam" id="3.40.50.300:FF:000050">
    <property type="entry name" value="DNA repair protein RadA"/>
    <property type="match status" value="1"/>
</dbReference>
<evidence type="ECO:0000256" key="7">
    <source>
        <dbReference type="ARBA" id="ARBA00022840"/>
    </source>
</evidence>
<evidence type="ECO:0000256" key="12">
    <source>
        <dbReference type="NCBIfam" id="TIGR00416"/>
    </source>
</evidence>
<dbReference type="InterPro" id="IPR020588">
    <property type="entry name" value="RecA_ATP-bd"/>
</dbReference>
<feature type="region of interest" description="Lon-protease-like" evidence="11">
    <location>
        <begin position="364"/>
        <end position="465"/>
    </location>
</feature>
<dbReference type="GO" id="GO:0000725">
    <property type="term" value="P:recombinational repair"/>
    <property type="evidence" value="ECO:0007669"/>
    <property type="project" value="UniProtKB-UniRule"/>
</dbReference>
<evidence type="ECO:0000256" key="2">
    <source>
        <dbReference type="ARBA" id="ARBA00022741"/>
    </source>
</evidence>
<keyword evidence="4 13" id="KW-0863">Zinc-finger</keyword>
<keyword evidence="1 11" id="KW-0479">Metal-binding</keyword>
<comment type="domain">
    <text evidence="11">The middle region has homology to RecA with ATPase motifs including the RadA KNRFG motif, while the C-terminus is homologous to Lon protease.</text>
</comment>
<evidence type="ECO:0000256" key="10">
    <source>
        <dbReference type="ARBA" id="ARBA00023204"/>
    </source>
</evidence>
<dbReference type="AlphaFoldDB" id="A0A927JDG6"/>
<dbReference type="GO" id="GO:0140664">
    <property type="term" value="F:ATP-dependent DNA damage sensor activity"/>
    <property type="evidence" value="ECO:0007669"/>
    <property type="project" value="InterPro"/>
</dbReference>
<keyword evidence="10 11" id="KW-0234">DNA repair</keyword>
<dbReference type="GO" id="GO:0008270">
    <property type="term" value="F:zinc ion binding"/>
    <property type="evidence" value="ECO:0007669"/>
    <property type="project" value="UniProtKB-KW"/>
</dbReference>
<evidence type="ECO:0000256" key="11">
    <source>
        <dbReference type="HAMAP-Rule" id="MF_01498"/>
    </source>
</evidence>
<comment type="function">
    <text evidence="11">Plays a role in repairing double-strand DNA breaks, probably involving stabilizing or processing branched DNA or blocked replication forks.</text>
</comment>
<dbReference type="InterPro" id="IPR041166">
    <property type="entry name" value="Rubredoxin_2"/>
</dbReference>
<dbReference type="GO" id="GO:0005829">
    <property type="term" value="C:cytosol"/>
    <property type="evidence" value="ECO:0007669"/>
    <property type="project" value="TreeGrafter"/>
</dbReference>
<evidence type="ECO:0000256" key="4">
    <source>
        <dbReference type="ARBA" id="ARBA00022771"/>
    </source>
</evidence>
<evidence type="ECO:0000256" key="8">
    <source>
        <dbReference type="ARBA" id="ARBA00023016"/>
    </source>
</evidence>
<dbReference type="InterPro" id="IPR014721">
    <property type="entry name" value="Ribsml_uS5_D2-typ_fold_subgr"/>
</dbReference>
<keyword evidence="7 11" id="KW-0067">ATP-binding</keyword>
<evidence type="ECO:0000256" key="5">
    <source>
        <dbReference type="ARBA" id="ARBA00022801"/>
    </source>
</evidence>
<dbReference type="Pfam" id="PF18073">
    <property type="entry name" value="Zn_ribbon_LapB"/>
    <property type="match status" value="1"/>
</dbReference>
<dbReference type="SUPFAM" id="SSF54211">
    <property type="entry name" value="Ribosomal protein S5 domain 2-like"/>
    <property type="match status" value="1"/>
</dbReference>
<keyword evidence="3 11" id="KW-0227">DNA damage</keyword>
<keyword evidence="5" id="KW-0378">Hydrolase</keyword>
<dbReference type="Gene3D" id="3.40.50.300">
    <property type="entry name" value="P-loop containing nucleotide triphosphate hydrolases"/>
    <property type="match status" value="1"/>
</dbReference>
<dbReference type="Proteomes" id="UP000642993">
    <property type="component" value="Unassembled WGS sequence"/>
</dbReference>
<organism evidence="16 17">
    <name type="scientific">Lolliginicoccus lacisalsi</name>
    <dbReference type="NCBI Taxonomy" id="2742202"/>
    <lineage>
        <taxon>Bacteria</taxon>
        <taxon>Bacillati</taxon>
        <taxon>Actinomycetota</taxon>
        <taxon>Actinomycetes</taxon>
        <taxon>Mycobacteriales</taxon>
        <taxon>Hoyosellaceae</taxon>
        <taxon>Lolliginicoccus</taxon>
    </lineage>
</organism>
<dbReference type="Pfam" id="PF13541">
    <property type="entry name" value="ChlI"/>
    <property type="match status" value="1"/>
</dbReference>
<feature type="region of interest" description="Disordered" evidence="14">
    <location>
        <begin position="58"/>
        <end position="81"/>
    </location>
</feature>
<dbReference type="InterPro" id="IPR004504">
    <property type="entry name" value="DNA_repair_RadA"/>
</dbReference>
<reference evidence="16" key="1">
    <citation type="submission" date="2020-09" db="EMBL/GenBank/DDBJ databases">
        <title>Hoyosella lacisalsi sp. nov., a halotolerant actinobacterium isolated from soil of Lake Gudzhirganskoe.</title>
        <authorList>
            <person name="Yang Q."/>
            <person name="Guo P.Y."/>
            <person name="Liu S.W."/>
            <person name="Li F.N."/>
            <person name="Sun C.H."/>
        </authorList>
    </citation>
    <scope>NUCLEOTIDE SEQUENCE</scope>
    <source>
        <strain evidence="16">G463</strain>
    </source>
</reference>
<name>A0A927JDG6_9ACTN</name>
<comment type="caution">
    <text evidence="16">The sequence shown here is derived from an EMBL/GenBank/DDBJ whole genome shotgun (WGS) entry which is preliminary data.</text>
</comment>
<evidence type="ECO:0000256" key="13">
    <source>
        <dbReference type="RuleBase" id="RU003555"/>
    </source>
</evidence>
<dbReference type="InterPro" id="IPR027417">
    <property type="entry name" value="P-loop_NTPase"/>
</dbReference>
<evidence type="ECO:0000313" key="16">
    <source>
        <dbReference type="EMBL" id="MBD8507308.1"/>
    </source>
</evidence>
<dbReference type="HAMAP" id="MF_01498">
    <property type="entry name" value="RadA_bact"/>
    <property type="match status" value="1"/>
</dbReference>
<dbReference type="PRINTS" id="PR01874">
    <property type="entry name" value="DNAREPAIRADA"/>
</dbReference>
<dbReference type="GO" id="GO:0005524">
    <property type="term" value="F:ATP binding"/>
    <property type="evidence" value="ECO:0007669"/>
    <property type="project" value="UniProtKB-UniRule"/>
</dbReference>
<comment type="function">
    <text evidence="13">DNA-dependent ATPase involved in processing of recombination intermediates, plays a role in repairing DNA breaks. Stimulates the branch migration of RecA-mediated strand transfer reactions, allowing the 3' invading strand to extend heteroduplex DNA faster. Binds ssDNA in the presence of ADP but not other nucleotides, has ATPase activity that is stimulated by ssDNA and various branched DNA structures, but inhibited by SSB. Does not have RecA's homology-searching function.</text>
</comment>
<dbReference type="NCBIfam" id="TIGR00416">
    <property type="entry name" value="sms"/>
    <property type="match status" value="1"/>
</dbReference>
<dbReference type="CDD" id="cd01121">
    <property type="entry name" value="RadA_SMS_N"/>
    <property type="match status" value="1"/>
</dbReference>
<dbReference type="InterPro" id="IPR020568">
    <property type="entry name" value="Ribosomal_Su5_D2-typ_SF"/>
</dbReference>
<keyword evidence="6 13" id="KW-0862">Zinc</keyword>
<evidence type="ECO:0000256" key="6">
    <source>
        <dbReference type="ARBA" id="ARBA00022833"/>
    </source>
</evidence>
<feature type="binding site" evidence="11">
    <location>
        <begin position="109"/>
        <end position="116"/>
    </location>
    <ligand>
        <name>ATP</name>
        <dbReference type="ChEBI" id="CHEBI:30616"/>
    </ligand>
</feature>
<evidence type="ECO:0000256" key="1">
    <source>
        <dbReference type="ARBA" id="ARBA00022723"/>
    </source>
</evidence>
<accession>A0A927JDG6</accession>